<dbReference type="Pfam" id="PF25954">
    <property type="entry name" value="Beta-barrel_RND_2"/>
    <property type="match status" value="1"/>
</dbReference>
<protein>
    <submittedName>
        <fullName evidence="6">Membrane fusion protein, cobalt-zinc-cadmium efflux system</fullName>
    </submittedName>
</protein>
<dbReference type="Proteomes" id="UP000236454">
    <property type="component" value="Unassembled WGS sequence"/>
</dbReference>
<evidence type="ECO:0000313" key="7">
    <source>
        <dbReference type="Proteomes" id="UP000236454"/>
    </source>
</evidence>
<evidence type="ECO:0000256" key="4">
    <source>
        <dbReference type="SAM" id="SignalP"/>
    </source>
</evidence>
<gene>
    <name evidence="6" type="ORF">SAMN05216474_1252</name>
</gene>
<dbReference type="SUPFAM" id="SSF111369">
    <property type="entry name" value="HlyD-like secretion proteins"/>
    <property type="match status" value="1"/>
</dbReference>
<keyword evidence="7" id="KW-1185">Reference proteome</keyword>
<evidence type="ECO:0000259" key="5">
    <source>
        <dbReference type="Pfam" id="PF25954"/>
    </source>
</evidence>
<dbReference type="GO" id="GO:0030313">
    <property type="term" value="C:cell envelope"/>
    <property type="evidence" value="ECO:0007669"/>
    <property type="project" value="TreeGrafter"/>
</dbReference>
<dbReference type="NCBIfam" id="TIGR01730">
    <property type="entry name" value="RND_mfp"/>
    <property type="match status" value="1"/>
</dbReference>
<dbReference type="GO" id="GO:0016020">
    <property type="term" value="C:membrane"/>
    <property type="evidence" value="ECO:0007669"/>
    <property type="project" value="InterPro"/>
</dbReference>
<feature type="region of interest" description="Disordered" evidence="3">
    <location>
        <begin position="24"/>
        <end position="46"/>
    </location>
</feature>
<proteinExistence type="inferred from homology"/>
<dbReference type="AlphaFoldDB" id="A0A1I6YXP0"/>
<feature type="domain" description="CusB-like beta-barrel" evidence="5">
    <location>
        <begin position="243"/>
        <end position="314"/>
    </location>
</feature>
<dbReference type="InterPro" id="IPR058792">
    <property type="entry name" value="Beta-barrel_RND_2"/>
</dbReference>
<evidence type="ECO:0000256" key="2">
    <source>
        <dbReference type="ARBA" id="ARBA00022448"/>
    </source>
</evidence>
<dbReference type="EMBL" id="FPAS01000001">
    <property type="protein sequence ID" value="SFT54971.1"/>
    <property type="molecule type" value="Genomic_DNA"/>
</dbReference>
<dbReference type="GO" id="GO:0060003">
    <property type="term" value="P:copper ion export"/>
    <property type="evidence" value="ECO:0007669"/>
    <property type="project" value="TreeGrafter"/>
</dbReference>
<dbReference type="RefSeq" id="WP_090247452.1">
    <property type="nucleotide sequence ID" value="NZ_FPAS01000001.1"/>
</dbReference>
<feature type="compositionally biased region" description="Basic and acidic residues" evidence="3">
    <location>
        <begin position="30"/>
        <end position="46"/>
    </location>
</feature>
<accession>A0A1I6YXP0</accession>
<dbReference type="STRING" id="477690.SAMN05216474_1252"/>
<feature type="chain" id="PRO_5014647367" evidence="4">
    <location>
        <begin position="23"/>
        <end position="397"/>
    </location>
</feature>
<dbReference type="PANTHER" id="PTHR30097:SF4">
    <property type="entry name" value="SLR6042 PROTEIN"/>
    <property type="match status" value="1"/>
</dbReference>
<evidence type="ECO:0000256" key="1">
    <source>
        <dbReference type="ARBA" id="ARBA00009477"/>
    </source>
</evidence>
<evidence type="ECO:0000313" key="6">
    <source>
        <dbReference type="EMBL" id="SFT54971.1"/>
    </source>
</evidence>
<dbReference type="OrthoDB" id="9814657at2"/>
<dbReference type="Gene3D" id="1.10.287.470">
    <property type="entry name" value="Helix hairpin bin"/>
    <property type="match status" value="1"/>
</dbReference>
<keyword evidence="2" id="KW-0813">Transport</keyword>
<dbReference type="Gene3D" id="2.40.420.20">
    <property type="match status" value="1"/>
</dbReference>
<dbReference type="InterPro" id="IPR006143">
    <property type="entry name" value="RND_pump_MFP"/>
</dbReference>
<feature type="signal peptide" evidence="4">
    <location>
        <begin position="1"/>
        <end position="22"/>
    </location>
</feature>
<dbReference type="Gene3D" id="2.40.50.100">
    <property type="match status" value="1"/>
</dbReference>
<dbReference type="PANTHER" id="PTHR30097">
    <property type="entry name" value="CATION EFFLUX SYSTEM PROTEIN CUSB"/>
    <property type="match status" value="1"/>
</dbReference>
<comment type="similarity">
    <text evidence="1">Belongs to the membrane fusion protein (MFP) (TC 8.A.1) family.</text>
</comment>
<evidence type="ECO:0000256" key="3">
    <source>
        <dbReference type="SAM" id="MobiDB-lite"/>
    </source>
</evidence>
<dbReference type="GO" id="GO:0022857">
    <property type="term" value="F:transmembrane transporter activity"/>
    <property type="evidence" value="ECO:0007669"/>
    <property type="project" value="InterPro"/>
</dbReference>
<dbReference type="InterPro" id="IPR051909">
    <property type="entry name" value="MFP_Cation_Efflux"/>
</dbReference>
<sequence>MKKLYSIFILALALAACQNDVAPETTASPAHDHAHNEDAEHHNDHETEGYHLSKAKFQEMGLLADSLQYVNIDDWVEVNGYLQVPPQNEATVTSILGANVKSIQVIEGQKIKENQVLAYLTHPEIIRIQTQYVQSKSRLKFLEQSLERTKKLYDEQVASGKEYQATDAEYKATKGEVLGLEAELKLLSIDPKKVENGKIYESIPVVSPISGYIRKVFVKTGQFVSPSKEMFDIVNNDHVHADLMVFEKDINKVKEGQTISFKLQAAPHESYTATIFSVGKAFESDPKAVHIHADIKDKKEFMLPGMYVQGKISTSDHAVLALPNEAITTDKGKNFAFILKDEGEEYDLQMVEVIVTNTNEEYSSVRLADDLKNKIFLQNKAYYMMAELMKGEAEHGH</sequence>
<keyword evidence="4" id="KW-0732">Signal</keyword>
<dbReference type="PROSITE" id="PS51257">
    <property type="entry name" value="PROKAR_LIPOPROTEIN"/>
    <property type="match status" value="1"/>
</dbReference>
<organism evidence="6 7">
    <name type="scientific">Lishizhenia tianjinensis</name>
    <dbReference type="NCBI Taxonomy" id="477690"/>
    <lineage>
        <taxon>Bacteria</taxon>
        <taxon>Pseudomonadati</taxon>
        <taxon>Bacteroidota</taxon>
        <taxon>Flavobacteriia</taxon>
        <taxon>Flavobacteriales</taxon>
        <taxon>Crocinitomicaceae</taxon>
        <taxon>Lishizhenia</taxon>
    </lineage>
</organism>
<reference evidence="6 7" key="1">
    <citation type="submission" date="2016-10" db="EMBL/GenBank/DDBJ databases">
        <authorList>
            <person name="de Groot N.N."/>
        </authorList>
    </citation>
    <scope>NUCLEOTIDE SEQUENCE [LARGE SCALE GENOMIC DNA]</scope>
    <source>
        <strain evidence="6 7">CGMCC 1.7005</strain>
    </source>
</reference>
<dbReference type="Gene3D" id="2.40.30.170">
    <property type="match status" value="1"/>
</dbReference>
<name>A0A1I6YXP0_9FLAO</name>
<dbReference type="GO" id="GO:0015679">
    <property type="term" value="P:plasma membrane copper ion transport"/>
    <property type="evidence" value="ECO:0007669"/>
    <property type="project" value="TreeGrafter"/>
</dbReference>